<evidence type="ECO:0000256" key="4">
    <source>
        <dbReference type="HAMAP-Rule" id="MF_00951"/>
    </source>
</evidence>
<comment type="subunit">
    <text evidence="4">Interacts with both the nontemplate DNA and the RNA polymerase (RNAP).</text>
</comment>
<evidence type="ECO:0000313" key="6">
    <source>
        <dbReference type="EMBL" id="MBR9728212.1"/>
    </source>
</evidence>
<feature type="domain" description="NusG-like N-terminal" evidence="5">
    <location>
        <begin position="1"/>
        <end position="102"/>
    </location>
</feature>
<accession>A0ABS5I2G0</accession>
<dbReference type="CDD" id="cd09892">
    <property type="entry name" value="NGN_SP_RfaH"/>
    <property type="match status" value="1"/>
</dbReference>
<dbReference type="RefSeq" id="WP_153662748.1">
    <property type="nucleotide sequence ID" value="NZ_JAAIKR010000008.1"/>
</dbReference>
<dbReference type="PANTHER" id="PTHR30265">
    <property type="entry name" value="RHO-INTERACTING TRANSCRIPTION TERMINATION FACTOR NUSG"/>
    <property type="match status" value="1"/>
</dbReference>
<comment type="caution">
    <text evidence="6">The sequence shown here is derived from an EMBL/GenBank/DDBJ whole genome shotgun (WGS) entry which is preliminary data.</text>
</comment>
<dbReference type="NCBIfam" id="TIGR01955">
    <property type="entry name" value="RfaH"/>
    <property type="match status" value="1"/>
</dbReference>
<evidence type="ECO:0000256" key="1">
    <source>
        <dbReference type="ARBA" id="ARBA00022814"/>
    </source>
</evidence>
<evidence type="ECO:0000256" key="3">
    <source>
        <dbReference type="ARBA" id="ARBA00023163"/>
    </source>
</evidence>
<keyword evidence="7" id="KW-1185">Reference proteome</keyword>
<dbReference type="InterPro" id="IPR043425">
    <property type="entry name" value="NusG-like"/>
</dbReference>
<organism evidence="6 7">
    <name type="scientific">Shewanella intestini</name>
    <dbReference type="NCBI Taxonomy" id="2017544"/>
    <lineage>
        <taxon>Bacteria</taxon>
        <taxon>Pseudomonadati</taxon>
        <taxon>Pseudomonadota</taxon>
        <taxon>Gammaproteobacteria</taxon>
        <taxon>Alteromonadales</taxon>
        <taxon>Shewanellaceae</taxon>
        <taxon>Shewanella</taxon>
    </lineage>
</organism>
<name>A0ABS5I2G0_9GAMM</name>
<reference evidence="6 7" key="1">
    <citation type="submission" date="2020-02" db="EMBL/GenBank/DDBJ databases">
        <title>Shewanella WXL01 sp. nov., a marine bacterium isolated from green algae in Luhuitou Fringing Reef (Northern South China Sea).</title>
        <authorList>
            <person name="Wang X."/>
        </authorList>
    </citation>
    <scope>NUCLEOTIDE SEQUENCE [LARGE SCALE GENOMIC DNA]</scope>
    <source>
        <strain evidence="6 7">MCCC 1A01895</strain>
    </source>
</reference>
<dbReference type="CDD" id="cd06091">
    <property type="entry name" value="KOW_NusG"/>
    <property type="match status" value="1"/>
</dbReference>
<dbReference type="Gene3D" id="3.30.70.940">
    <property type="entry name" value="NusG, N-terminal domain"/>
    <property type="match status" value="1"/>
</dbReference>
<keyword evidence="1 4" id="KW-0889">Transcription antitermination</keyword>
<dbReference type="Pfam" id="PF02357">
    <property type="entry name" value="NusG"/>
    <property type="match status" value="1"/>
</dbReference>
<dbReference type="InterPro" id="IPR036735">
    <property type="entry name" value="NGN_dom_sf"/>
</dbReference>
<dbReference type="InterPro" id="IPR006645">
    <property type="entry name" value="NGN-like_dom"/>
</dbReference>
<dbReference type="HAMAP" id="MF_00951">
    <property type="entry name" value="RfaH"/>
    <property type="match status" value="1"/>
</dbReference>
<proteinExistence type="inferred from homology"/>
<sequence length="167" mass="19249">MKAWYLVYCKPREEVRAQQNLALQGVNSYLPMMKQLKKVANQTKEKLVETPLFPSYLFIQFDPTEFSVSKVHSTRGVNRIVGCNEFMTPIADTLVEQIKLRCDNEQAPQRSPKDLVKGDKVKFVDGPFAELNAIFEEMNAEKRCFVLFTIMGQQKRIAVDKQSIEKI</sequence>
<dbReference type="Proteomes" id="UP000811844">
    <property type="component" value="Unassembled WGS sequence"/>
</dbReference>
<evidence type="ECO:0000259" key="5">
    <source>
        <dbReference type="SMART" id="SM00738"/>
    </source>
</evidence>
<dbReference type="InterPro" id="IPR010215">
    <property type="entry name" value="Transcription_antiterm_RfaH"/>
</dbReference>
<dbReference type="SMART" id="SM00738">
    <property type="entry name" value="NGN"/>
    <property type="match status" value="1"/>
</dbReference>
<evidence type="ECO:0000256" key="2">
    <source>
        <dbReference type="ARBA" id="ARBA00023015"/>
    </source>
</evidence>
<dbReference type="SUPFAM" id="SSF50104">
    <property type="entry name" value="Translation proteins SH3-like domain"/>
    <property type="match status" value="1"/>
</dbReference>
<evidence type="ECO:0000313" key="7">
    <source>
        <dbReference type="Proteomes" id="UP000811844"/>
    </source>
</evidence>
<comment type="similarity">
    <text evidence="4">Belongs to the RfaH family.</text>
</comment>
<gene>
    <name evidence="4 6" type="primary">rfaH</name>
    <name evidence="6" type="ORF">G3R48_09505</name>
</gene>
<dbReference type="InterPro" id="IPR008991">
    <property type="entry name" value="Translation_prot_SH3-like_sf"/>
</dbReference>
<keyword evidence="4" id="KW-0238">DNA-binding</keyword>
<dbReference type="SUPFAM" id="SSF82679">
    <property type="entry name" value="N-utilization substance G protein NusG, N-terminal domain"/>
    <property type="match status" value="1"/>
</dbReference>
<keyword evidence="2 4" id="KW-0805">Transcription regulation</keyword>
<protein>
    <recommendedName>
        <fullName evidence="4">Transcription antitermination protein RfaH</fullName>
    </recommendedName>
</protein>
<dbReference type="PANTHER" id="PTHR30265:SF7">
    <property type="entry name" value="TRANSCRIPTION ANTITERMINATION PROTEIN RFAH"/>
    <property type="match status" value="1"/>
</dbReference>
<dbReference type="EMBL" id="JAAIKR010000008">
    <property type="protein sequence ID" value="MBR9728212.1"/>
    <property type="molecule type" value="Genomic_DNA"/>
</dbReference>
<dbReference type="NCBIfam" id="NF006534">
    <property type="entry name" value="PRK09014.1"/>
    <property type="match status" value="1"/>
</dbReference>
<comment type="function">
    <text evidence="4">Enhances distal genes transcription elongation in a specialized subset of operons that encode extracytoplasmic components.</text>
</comment>
<keyword evidence="3 4" id="KW-0804">Transcription</keyword>